<organism evidence="2 3">
    <name type="scientific">Microbacterium jejuense</name>
    <dbReference type="NCBI Taxonomy" id="1263637"/>
    <lineage>
        <taxon>Bacteria</taxon>
        <taxon>Bacillati</taxon>
        <taxon>Actinomycetota</taxon>
        <taxon>Actinomycetes</taxon>
        <taxon>Micrococcales</taxon>
        <taxon>Microbacteriaceae</taxon>
        <taxon>Microbacterium</taxon>
    </lineage>
</organism>
<evidence type="ECO:0000313" key="2">
    <source>
        <dbReference type="EMBL" id="MBW9093144.1"/>
    </source>
</evidence>
<proteinExistence type="predicted"/>
<protein>
    <submittedName>
        <fullName evidence="2">Uncharacterized protein</fullName>
    </submittedName>
</protein>
<keyword evidence="3" id="KW-1185">Reference proteome</keyword>
<sequence>METKPTSFARGVPAEQRNGFYGIEDELIAGAPQGEPIVAIAVYAVDEVVSKELAGEQYPVVKIVHLEPLRGAKDVTAALKLRDAAYKARTSQDALDLGDVDDDTRGEGDD</sequence>
<evidence type="ECO:0000256" key="1">
    <source>
        <dbReference type="SAM" id="MobiDB-lite"/>
    </source>
</evidence>
<reference evidence="2 3" key="1">
    <citation type="journal article" date="2021" name="MBio">
        <title>Poor Competitiveness of Bradyrhizobium in Pigeon Pea Root Colonization in Indian Soils.</title>
        <authorList>
            <person name="Chalasani D."/>
            <person name="Basu A."/>
            <person name="Pullabhotla S.V.S.R.N."/>
            <person name="Jorrin B."/>
            <person name="Neal A.L."/>
            <person name="Poole P.S."/>
            <person name="Podile A.R."/>
            <person name="Tkacz A."/>
        </authorList>
    </citation>
    <scope>NUCLEOTIDE SEQUENCE [LARGE SCALE GENOMIC DNA]</scope>
    <source>
        <strain evidence="2 3">HU14</strain>
    </source>
</reference>
<feature type="region of interest" description="Disordered" evidence="1">
    <location>
        <begin position="87"/>
        <end position="110"/>
    </location>
</feature>
<dbReference type="EMBL" id="JAEUAW010000003">
    <property type="protein sequence ID" value="MBW9093144.1"/>
    <property type="molecule type" value="Genomic_DNA"/>
</dbReference>
<evidence type="ECO:0000313" key="3">
    <source>
        <dbReference type="Proteomes" id="UP001196843"/>
    </source>
</evidence>
<comment type="caution">
    <text evidence="2">The sequence shown here is derived from an EMBL/GenBank/DDBJ whole genome shotgun (WGS) entry which is preliminary data.</text>
</comment>
<dbReference type="Proteomes" id="UP001196843">
    <property type="component" value="Unassembled WGS sequence"/>
</dbReference>
<accession>A0ABS7HM63</accession>
<gene>
    <name evidence="2" type="ORF">JNB62_05565</name>
</gene>
<dbReference type="RefSeq" id="WP_220299866.1">
    <property type="nucleotide sequence ID" value="NZ_JAEUAW010000003.1"/>
</dbReference>
<name>A0ABS7HM63_9MICO</name>